<feature type="compositionally biased region" description="Basic and acidic residues" evidence="1">
    <location>
        <begin position="40"/>
        <end position="59"/>
    </location>
</feature>
<evidence type="ECO:0000256" key="1">
    <source>
        <dbReference type="SAM" id="MobiDB-lite"/>
    </source>
</evidence>
<protein>
    <submittedName>
        <fullName evidence="2">Uncharacterized protein</fullName>
    </submittedName>
</protein>
<name>A0ABQ6I1I2_9MICO</name>
<accession>A0ABQ6I1I2</accession>
<proteinExistence type="predicted"/>
<feature type="region of interest" description="Disordered" evidence="1">
    <location>
        <begin position="1"/>
        <end position="59"/>
    </location>
</feature>
<reference evidence="3" key="1">
    <citation type="journal article" date="2019" name="Int. J. Syst. Evol. Microbiol.">
        <title>The Global Catalogue of Microorganisms (GCM) 10K type strain sequencing project: providing services to taxonomists for standard genome sequencing and annotation.</title>
        <authorList>
            <consortium name="The Broad Institute Genomics Platform"/>
            <consortium name="The Broad Institute Genome Sequencing Center for Infectious Disease"/>
            <person name="Wu L."/>
            <person name="Ma J."/>
        </authorList>
    </citation>
    <scope>NUCLEOTIDE SEQUENCE [LARGE SCALE GENOMIC DNA]</scope>
    <source>
        <strain evidence="3">NBRC 106348</strain>
    </source>
</reference>
<evidence type="ECO:0000313" key="2">
    <source>
        <dbReference type="EMBL" id="GMA24091.1"/>
    </source>
</evidence>
<feature type="region of interest" description="Disordered" evidence="1">
    <location>
        <begin position="83"/>
        <end position="120"/>
    </location>
</feature>
<comment type="caution">
    <text evidence="2">The sequence shown here is derived from an EMBL/GenBank/DDBJ whole genome shotgun (WGS) entry which is preliminary data.</text>
</comment>
<gene>
    <name evidence="2" type="ORF">GCM10025864_18500</name>
</gene>
<dbReference type="EMBL" id="BSUK01000001">
    <property type="protein sequence ID" value="GMA24091.1"/>
    <property type="molecule type" value="Genomic_DNA"/>
</dbReference>
<evidence type="ECO:0000313" key="3">
    <source>
        <dbReference type="Proteomes" id="UP001157091"/>
    </source>
</evidence>
<organism evidence="2 3">
    <name type="scientific">Luteimicrobium album</name>
    <dbReference type="NCBI Taxonomy" id="1054550"/>
    <lineage>
        <taxon>Bacteria</taxon>
        <taxon>Bacillati</taxon>
        <taxon>Actinomycetota</taxon>
        <taxon>Actinomycetes</taxon>
        <taxon>Micrococcales</taxon>
        <taxon>Luteimicrobium</taxon>
    </lineage>
</organism>
<dbReference type="Proteomes" id="UP001157091">
    <property type="component" value="Unassembled WGS sequence"/>
</dbReference>
<sequence length="120" mass="12595">MAAATAVATSEPRNRRRVRDMWFSSGSGRGVAPGGVPVVRAERESGSRRRRPDGGQHAECRGWCRADRRALAGGVGGRAALAAVPPTGGQSTGRQHRQPAARTTGAWGIRSPQRAVVGVM</sequence>
<keyword evidence="3" id="KW-1185">Reference proteome</keyword>